<comment type="similarity">
    <text evidence="1">Belongs to the peptidase S1C family.</text>
</comment>
<feature type="domain" description="PDZ" evidence="9">
    <location>
        <begin position="290"/>
        <end position="369"/>
    </location>
</feature>
<dbReference type="InterPro" id="IPR009003">
    <property type="entry name" value="Peptidase_S1_PA"/>
</dbReference>
<evidence type="ECO:0000256" key="7">
    <source>
        <dbReference type="PIRSR" id="PIRSR611782-1"/>
    </source>
</evidence>
<dbReference type="OrthoDB" id="9758917at2"/>
<organism evidence="10 11">
    <name type="scientific">Candidatus Pantoea edessiphila</name>
    <dbReference type="NCBI Taxonomy" id="2044610"/>
    <lineage>
        <taxon>Bacteria</taxon>
        <taxon>Pseudomonadati</taxon>
        <taxon>Pseudomonadota</taxon>
        <taxon>Gammaproteobacteria</taxon>
        <taxon>Enterobacterales</taxon>
        <taxon>Erwiniaceae</taxon>
        <taxon>Pantoea</taxon>
    </lineage>
</organism>
<dbReference type="EMBL" id="PDKU01000002">
    <property type="protein sequence ID" value="PPI86617.1"/>
    <property type="molecule type" value="Genomic_DNA"/>
</dbReference>
<evidence type="ECO:0000313" key="10">
    <source>
        <dbReference type="EMBL" id="PPI86617.1"/>
    </source>
</evidence>
<dbReference type="RefSeq" id="WP_136130193.1">
    <property type="nucleotide sequence ID" value="NZ_PDKU01000002.1"/>
</dbReference>
<dbReference type="GO" id="GO:0004252">
    <property type="term" value="F:serine-type endopeptidase activity"/>
    <property type="evidence" value="ECO:0007669"/>
    <property type="project" value="InterPro"/>
</dbReference>
<evidence type="ECO:0000313" key="11">
    <source>
        <dbReference type="Proteomes" id="UP000296144"/>
    </source>
</evidence>
<sequence length="471" mass="51610">MKKSLLILKALVLNVIILINNITTVEASSSTQKFFTLSPVLKKIMPAVVSIIAEGSINLNNSDIPQINDQQKNPYNTSLIRFSQKKSPIIQKDKHQYDDIKNYHQKIFKILGSGVIINSEKGYIVTNNHVVNDASKIEVKLSDNRHYYAKLIGQDIKSDIALLQLQNVKKLTVMKIADSDKLRIGDYTIAIGNPYGLGESATYGIVSGLKRNGINDNNYQNFIQTDAAINRGNSGGALVNLKGELIGINTAIFTPDGGNTGIGFAIPSNTVKEVIKQIIDYGQVKHIELGILGTDIDSKIAKAMNLKYNFGILINRVLHNSTAAEVGIEAGDVITFINNDPVDNLASMYNKIGLLPIGSIIKLSLSRSNKYINLSVKLEKIDFTFLDSSIISNKIEGASLTNGESYDSGVYVEHVVSGSAAANIGLQEGDIIIGLNNQEVKNLGDLRRILDNKPSFLAFYIHRANKNIYLF</sequence>
<proteinExistence type="inferred from homology"/>
<dbReference type="AlphaFoldDB" id="A0A2P5SW99"/>
<gene>
    <name evidence="10" type="ORF">CRV10_02125</name>
</gene>
<keyword evidence="6" id="KW-0720">Serine protease</keyword>
<evidence type="ECO:0000256" key="1">
    <source>
        <dbReference type="ARBA" id="ARBA00010541"/>
    </source>
</evidence>
<dbReference type="SMART" id="SM00228">
    <property type="entry name" value="PDZ"/>
    <property type="match status" value="2"/>
</dbReference>
<feature type="binding site" evidence="8">
    <location>
        <position position="129"/>
    </location>
    <ligand>
        <name>substrate</name>
    </ligand>
</feature>
<keyword evidence="11" id="KW-1185">Reference proteome</keyword>
<feature type="active site" description="Charge relay system" evidence="7">
    <location>
        <position position="129"/>
    </location>
</feature>
<dbReference type="FunFam" id="2.40.10.10:FF:000001">
    <property type="entry name" value="Periplasmic serine protease DegS"/>
    <property type="match status" value="1"/>
</dbReference>
<dbReference type="Pfam" id="PF13365">
    <property type="entry name" value="Trypsin_2"/>
    <property type="match status" value="1"/>
</dbReference>
<dbReference type="Pfam" id="PF00595">
    <property type="entry name" value="PDZ"/>
    <property type="match status" value="2"/>
</dbReference>
<evidence type="ECO:0000256" key="6">
    <source>
        <dbReference type="ARBA" id="ARBA00022825"/>
    </source>
</evidence>
<feature type="binding site" evidence="8">
    <location>
        <position position="54"/>
    </location>
    <ligand>
        <name>substrate</name>
    </ligand>
</feature>
<evidence type="ECO:0000256" key="4">
    <source>
        <dbReference type="ARBA" id="ARBA00022737"/>
    </source>
</evidence>
<dbReference type="PROSITE" id="PS50106">
    <property type="entry name" value="PDZ"/>
    <property type="match status" value="2"/>
</dbReference>
<dbReference type="NCBIfam" id="TIGR02037">
    <property type="entry name" value="degP_htrA_DO"/>
    <property type="match status" value="1"/>
</dbReference>
<feature type="active site" description="Charge relay system" evidence="7">
    <location>
        <position position="234"/>
    </location>
</feature>
<dbReference type="InterPro" id="IPR036034">
    <property type="entry name" value="PDZ_sf"/>
</dbReference>
<reference evidence="10 11" key="1">
    <citation type="journal article" date="2018" name="Genome Biol. Evol.">
        <title>Cladogenesis and Genomic Streamlining in Extracellular Endosymbionts of Tropical Stink Bugs.</title>
        <authorList>
            <person name="Otero-Bravo A."/>
            <person name="Goffredi S."/>
            <person name="Sabree Z.L."/>
        </authorList>
    </citation>
    <scope>NUCLEOTIDE SEQUENCE [LARGE SCALE GENOMIC DNA]</scope>
    <source>
        <strain evidence="10 11">SoEL</strain>
    </source>
</reference>
<dbReference type="PRINTS" id="PR00834">
    <property type="entry name" value="PROTEASES2C"/>
</dbReference>
<feature type="domain" description="PDZ" evidence="9">
    <location>
        <begin position="375"/>
        <end position="465"/>
    </location>
</feature>
<comment type="caution">
    <text evidence="10">The sequence shown here is derived from an EMBL/GenBank/DDBJ whole genome shotgun (WGS) entry which is preliminary data.</text>
</comment>
<protein>
    <submittedName>
        <fullName evidence="10">Serine endoprotease</fullName>
    </submittedName>
</protein>
<feature type="binding site" evidence="8">
    <location>
        <position position="159"/>
    </location>
    <ligand>
        <name>substrate</name>
    </ligand>
</feature>
<dbReference type="Gene3D" id="2.30.42.10">
    <property type="match status" value="2"/>
</dbReference>
<dbReference type="PANTHER" id="PTHR22939">
    <property type="entry name" value="SERINE PROTEASE FAMILY S1C HTRA-RELATED"/>
    <property type="match status" value="1"/>
</dbReference>
<feature type="active site" description="Charge relay system" evidence="7">
    <location>
        <position position="159"/>
    </location>
</feature>
<dbReference type="PANTHER" id="PTHR22939:SF129">
    <property type="entry name" value="SERINE PROTEASE HTRA2, MITOCHONDRIAL"/>
    <property type="match status" value="1"/>
</dbReference>
<feature type="binding site" evidence="8">
    <location>
        <begin position="289"/>
        <end position="293"/>
    </location>
    <ligand>
        <name>substrate</name>
    </ligand>
</feature>
<dbReference type="GO" id="GO:0006508">
    <property type="term" value="P:proteolysis"/>
    <property type="evidence" value="ECO:0007669"/>
    <property type="project" value="UniProtKB-KW"/>
</dbReference>
<keyword evidence="3" id="KW-0732">Signal</keyword>
<accession>A0A2P5SW99</accession>
<keyword evidence="2 10" id="KW-0645">Protease</keyword>
<dbReference type="Proteomes" id="UP000296144">
    <property type="component" value="Unassembled WGS sequence"/>
</dbReference>
<evidence type="ECO:0000259" key="9">
    <source>
        <dbReference type="PROSITE" id="PS50106"/>
    </source>
</evidence>
<dbReference type="SUPFAM" id="SSF50156">
    <property type="entry name" value="PDZ domain-like"/>
    <property type="match status" value="2"/>
</dbReference>
<dbReference type="InterPro" id="IPR001940">
    <property type="entry name" value="Peptidase_S1C"/>
</dbReference>
<dbReference type="SUPFAM" id="SSF50494">
    <property type="entry name" value="Trypsin-like serine proteases"/>
    <property type="match status" value="1"/>
</dbReference>
<dbReference type="Gene3D" id="2.40.10.120">
    <property type="match status" value="1"/>
</dbReference>
<evidence type="ECO:0000256" key="8">
    <source>
        <dbReference type="PIRSR" id="PIRSR611782-2"/>
    </source>
</evidence>
<evidence type="ECO:0000256" key="5">
    <source>
        <dbReference type="ARBA" id="ARBA00022801"/>
    </source>
</evidence>
<keyword evidence="5" id="KW-0378">Hydrolase</keyword>
<name>A0A2P5SW99_9GAMM</name>
<dbReference type="InterPro" id="IPR001478">
    <property type="entry name" value="PDZ"/>
</dbReference>
<evidence type="ECO:0000256" key="2">
    <source>
        <dbReference type="ARBA" id="ARBA00022670"/>
    </source>
</evidence>
<dbReference type="InterPro" id="IPR011782">
    <property type="entry name" value="Pept_S1C_Do"/>
</dbReference>
<evidence type="ECO:0000256" key="3">
    <source>
        <dbReference type="ARBA" id="ARBA00022729"/>
    </source>
</evidence>
<feature type="binding site" evidence="8">
    <location>
        <begin position="232"/>
        <end position="234"/>
    </location>
    <ligand>
        <name>substrate</name>
    </ligand>
</feature>
<keyword evidence="4" id="KW-0677">Repeat</keyword>